<dbReference type="PANTHER" id="PTHR24322">
    <property type="entry name" value="PKSB"/>
    <property type="match status" value="1"/>
</dbReference>
<proteinExistence type="inferred from homology"/>
<comment type="similarity">
    <text evidence="1">Belongs to the short-chain dehydrogenases/reductases (SDR) family.</text>
</comment>
<dbReference type="Gene3D" id="3.40.50.720">
    <property type="entry name" value="NAD(P)-binding Rossmann-like Domain"/>
    <property type="match status" value="1"/>
</dbReference>
<evidence type="ECO:0008006" key="4">
    <source>
        <dbReference type="Google" id="ProtNLM"/>
    </source>
</evidence>
<dbReference type="GeneID" id="109419159"/>
<sequence>MTNRLSSFSSSHSSVPRIGSTVSRIPNSMSNSVDIALKPYVAAAPLKPHSRSEKFWALLQLLFELALCLVKSIPLWVEIVVESFSPPPPKNIGGQTALVTGGANGIGKAIATELAKEGCNVVIVDVDQTNGQNTAEELKRYNVQSVAYEFDVADYDQVRELYRRVERDIGPVDILVNNAGILPFLSSNEKNPSEIRRLMEVNVLSGFWTVEQFLPNMIRRGRGHIVAIASVSSYTPVGYMRTYVTSKYAVRGYMESLDEELYLIGQTDAVKTTTVFPMVINTRKQIMEKVDRMPRASILPRFTTEETAKTVVEAIKTNKRKVVVPQAIKAWQLSFYEHIPIKIRRMMDLTLMKGKPLVLD</sequence>
<dbReference type="EnsemblMetazoa" id="AALFPA23_024603.R36671">
    <property type="protein sequence ID" value="AALFPA23_024603.P36671"/>
    <property type="gene ID" value="AALFPA23_024603"/>
</dbReference>
<accession>A0ABM2A5A9</accession>
<organism evidence="2 3">
    <name type="scientific">Aedes albopictus</name>
    <name type="common">Asian tiger mosquito</name>
    <name type="synonym">Stegomyia albopicta</name>
    <dbReference type="NCBI Taxonomy" id="7160"/>
    <lineage>
        <taxon>Eukaryota</taxon>
        <taxon>Metazoa</taxon>
        <taxon>Ecdysozoa</taxon>
        <taxon>Arthropoda</taxon>
        <taxon>Hexapoda</taxon>
        <taxon>Insecta</taxon>
        <taxon>Pterygota</taxon>
        <taxon>Neoptera</taxon>
        <taxon>Endopterygota</taxon>
        <taxon>Diptera</taxon>
        <taxon>Nematocera</taxon>
        <taxon>Culicoidea</taxon>
        <taxon>Culicidae</taxon>
        <taxon>Culicinae</taxon>
        <taxon>Aedini</taxon>
        <taxon>Aedes</taxon>
        <taxon>Stegomyia</taxon>
    </lineage>
</organism>
<dbReference type="PRINTS" id="PR00080">
    <property type="entry name" value="SDRFAMILY"/>
</dbReference>
<evidence type="ECO:0000256" key="1">
    <source>
        <dbReference type="RuleBase" id="RU000363"/>
    </source>
</evidence>
<dbReference type="Pfam" id="PF00106">
    <property type="entry name" value="adh_short"/>
    <property type="match status" value="1"/>
</dbReference>
<keyword evidence="3" id="KW-1185">Reference proteome</keyword>
<dbReference type="InterPro" id="IPR036291">
    <property type="entry name" value="NAD(P)-bd_dom_sf"/>
</dbReference>
<reference evidence="2" key="2">
    <citation type="submission" date="2025-05" db="UniProtKB">
        <authorList>
            <consortium name="EnsemblMetazoa"/>
        </authorList>
    </citation>
    <scope>IDENTIFICATION</scope>
    <source>
        <strain evidence="2">Foshan</strain>
    </source>
</reference>
<dbReference type="RefSeq" id="XP_029721043.2">
    <property type="nucleotide sequence ID" value="XM_029865183.2"/>
</dbReference>
<dbReference type="PRINTS" id="PR00081">
    <property type="entry name" value="GDHRDH"/>
</dbReference>
<evidence type="ECO:0000313" key="3">
    <source>
        <dbReference type="Proteomes" id="UP000069940"/>
    </source>
</evidence>
<dbReference type="PANTHER" id="PTHR24322:SF748">
    <property type="entry name" value="FI23927P1-RELATED"/>
    <property type="match status" value="1"/>
</dbReference>
<evidence type="ECO:0000313" key="2">
    <source>
        <dbReference type="EnsemblMetazoa" id="AALFPA23_024603.P36671"/>
    </source>
</evidence>
<reference evidence="3" key="1">
    <citation type="journal article" date="2015" name="Proc. Natl. Acad. Sci. U.S.A.">
        <title>Genome sequence of the Asian Tiger mosquito, Aedes albopictus, reveals insights into its biology, genetics, and evolution.</title>
        <authorList>
            <person name="Chen X.G."/>
            <person name="Jiang X."/>
            <person name="Gu J."/>
            <person name="Xu M."/>
            <person name="Wu Y."/>
            <person name="Deng Y."/>
            <person name="Zhang C."/>
            <person name="Bonizzoni M."/>
            <person name="Dermauw W."/>
            <person name="Vontas J."/>
            <person name="Armbruster P."/>
            <person name="Huang X."/>
            <person name="Yang Y."/>
            <person name="Zhang H."/>
            <person name="He W."/>
            <person name="Peng H."/>
            <person name="Liu Y."/>
            <person name="Wu K."/>
            <person name="Chen J."/>
            <person name="Lirakis M."/>
            <person name="Topalis P."/>
            <person name="Van Leeuwen T."/>
            <person name="Hall A.B."/>
            <person name="Jiang X."/>
            <person name="Thorpe C."/>
            <person name="Mueller R.L."/>
            <person name="Sun C."/>
            <person name="Waterhouse R.M."/>
            <person name="Yan G."/>
            <person name="Tu Z.J."/>
            <person name="Fang X."/>
            <person name="James A.A."/>
        </authorList>
    </citation>
    <scope>NUCLEOTIDE SEQUENCE [LARGE SCALE GENOMIC DNA]</scope>
    <source>
        <strain evidence="3">Foshan</strain>
    </source>
</reference>
<dbReference type="SUPFAM" id="SSF51735">
    <property type="entry name" value="NAD(P)-binding Rossmann-fold domains"/>
    <property type="match status" value="1"/>
</dbReference>
<protein>
    <recommendedName>
        <fullName evidence="4">Hydroxysteroid 17-beta dehydrogenase 11</fullName>
    </recommendedName>
</protein>
<dbReference type="Proteomes" id="UP000069940">
    <property type="component" value="Unassembled WGS sequence"/>
</dbReference>
<name>A0ABM2A5A9_AEDAL</name>
<dbReference type="InterPro" id="IPR002347">
    <property type="entry name" value="SDR_fam"/>
</dbReference>